<comment type="similarity">
    <text evidence="6 7">Belongs to the APS kinase family.</text>
</comment>
<dbReference type="InterPro" id="IPR002891">
    <property type="entry name" value="APS"/>
</dbReference>
<evidence type="ECO:0000256" key="2">
    <source>
        <dbReference type="ARBA" id="ARBA00012121"/>
    </source>
</evidence>
<keyword evidence="10" id="KW-1185">Reference proteome</keyword>
<keyword evidence="4 6" id="KW-0547">Nucleotide-binding</keyword>
<comment type="caution">
    <text evidence="9">The sequence shown here is derived from an EMBL/GenBank/DDBJ whole genome shotgun (WGS) entry which is preliminary data.</text>
</comment>
<evidence type="ECO:0000256" key="7">
    <source>
        <dbReference type="RuleBase" id="RU004347"/>
    </source>
</evidence>
<evidence type="ECO:0000313" key="9">
    <source>
        <dbReference type="EMBL" id="MBP1993338.1"/>
    </source>
</evidence>
<dbReference type="Proteomes" id="UP001519287">
    <property type="component" value="Unassembled WGS sequence"/>
</dbReference>
<dbReference type="NCBIfam" id="NF003013">
    <property type="entry name" value="PRK03846.1"/>
    <property type="match status" value="1"/>
</dbReference>
<dbReference type="InterPro" id="IPR059117">
    <property type="entry name" value="APS_kinase_dom"/>
</dbReference>
<keyword evidence="6 7" id="KW-0418">Kinase</keyword>
<evidence type="ECO:0000256" key="3">
    <source>
        <dbReference type="ARBA" id="ARBA00022679"/>
    </source>
</evidence>
<sequence>MIQEANATTKSKKQQAGAVLWFTGLSGAGKTTTAQAVEAQLRERGCAVELLDGDVLRETICKGLGFSREERFENIKRIAYVAKLLSRNGVIVLVSAITPYREMRDYVRGEVAGFVEIYVKCSLEECERRDVKGLYAKARRGEVARFTGVSDPYEEPLQPEITLCTTSFPLEQNTEAVLSWLDQAAAGRLDESGFTGGY</sequence>
<protein>
    <recommendedName>
        <fullName evidence="2 6">Adenylyl-sulfate kinase</fullName>
        <ecNumber evidence="2 6">2.7.1.25</ecNumber>
    </recommendedName>
    <alternativeName>
        <fullName evidence="6">APS kinase</fullName>
    </alternativeName>
    <alternativeName>
        <fullName evidence="6">ATP adenosine-5'-phosphosulfate 3'-phosphotransferase</fullName>
    </alternativeName>
    <alternativeName>
        <fullName evidence="6">Adenosine-5'-phosphosulfate kinase</fullName>
    </alternativeName>
</protein>
<dbReference type="Gene3D" id="3.40.50.300">
    <property type="entry name" value="P-loop containing nucleotide triphosphate hydrolases"/>
    <property type="match status" value="1"/>
</dbReference>
<dbReference type="InterPro" id="IPR027417">
    <property type="entry name" value="P-loop_NTPase"/>
</dbReference>
<evidence type="ECO:0000256" key="6">
    <source>
        <dbReference type="HAMAP-Rule" id="MF_00065"/>
    </source>
</evidence>
<dbReference type="Pfam" id="PF01583">
    <property type="entry name" value="APS_kinase"/>
    <property type="match status" value="1"/>
</dbReference>
<dbReference type="GO" id="GO:0004020">
    <property type="term" value="F:adenylylsulfate kinase activity"/>
    <property type="evidence" value="ECO:0007669"/>
    <property type="project" value="UniProtKB-EC"/>
</dbReference>
<dbReference type="HAMAP" id="MF_00065">
    <property type="entry name" value="Adenylyl_sulf_kinase"/>
    <property type="match status" value="1"/>
</dbReference>
<feature type="binding site" evidence="6">
    <location>
        <begin position="24"/>
        <end position="31"/>
    </location>
    <ligand>
        <name>ATP</name>
        <dbReference type="ChEBI" id="CHEBI:30616"/>
    </ligand>
</feature>
<keyword evidence="3 6" id="KW-0808">Transferase</keyword>
<evidence type="ECO:0000256" key="1">
    <source>
        <dbReference type="ARBA" id="ARBA00001823"/>
    </source>
</evidence>
<feature type="domain" description="APS kinase" evidence="8">
    <location>
        <begin position="17"/>
        <end position="163"/>
    </location>
</feature>
<reference evidence="9 10" key="1">
    <citation type="submission" date="2021-03" db="EMBL/GenBank/DDBJ databases">
        <title>Genomic Encyclopedia of Type Strains, Phase IV (KMG-IV): sequencing the most valuable type-strain genomes for metagenomic binning, comparative biology and taxonomic classification.</title>
        <authorList>
            <person name="Goeker M."/>
        </authorList>
    </citation>
    <scope>NUCLEOTIDE SEQUENCE [LARGE SCALE GENOMIC DNA]</scope>
    <source>
        <strain evidence="9 10">DSM 26048</strain>
    </source>
</reference>
<dbReference type="RefSeq" id="WP_209975100.1">
    <property type="nucleotide sequence ID" value="NZ_JAGGLB010000018.1"/>
</dbReference>
<dbReference type="NCBIfam" id="NF002059">
    <property type="entry name" value="PRK00889.1"/>
    <property type="match status" value="1"/>
</dbReference>
<dbReference type="NCBIfam" id="TIGR00455">
    <property type="entry name" value="apsK"/>
    <property type="match status" value="1"/>
</dbReference>
<evidence type="ECO:0000256" key="4">
    <source>
        <dbReference type="ARBA" id="ARBA00022741"/>
    </source>
</evidence>
<keyword evidence="6" id="KW-0597">Phosphoprotein</keyword>
<dbReference type="CDD" id="cd02027">
    <property type="entry name" value="APSK"/>
    <property type="match status" value="1"/>
</dbReference>
<dbReference type="EC" id="2.7.1.25" evidence="2 6"/>
<dbReference type="NCBIfam" id="NF004041">
    <property type="entry name" value="PRK05541.1"/>
    <property type="match status" value="1"/>
</dbReference>
<name>A0ABS4J0G6_9BACL</name>
<dbReference type="PANTHER" id="PTHR42700">
    <property type="entry name" value="SULFATE ADENYLYLTRANSFERASE"/>
    <property type="match status" value="1"/>
</dbReference>
<comment type="pathway">
    <text evidence="6 7">Sulfur metabolism; hydrogen sulfide biosynthesis; sulfite from sulfate: step 2/3.</text>
</comment>
<comment type="caution">
    <text evidence="6">Lacks conserved residue(s) required for the propagation of feature annotation.</text>
</comment>
<keyword evidence="5 6" id="KW-0067">ATP-binding</keyword>
<comment type="catalytic activity">
    <reaction evidence="1 6 7">
        <text>adenosine 5'-phosphosulfate + ATP = 3'-phosphoadenylyl sulfate + ADP + H(+)</text>
        <dbReference type="Rhea" id="RHEA:24152"/>
        <dbReference type="ChEBI" id="CHEBI:15378"/>
        <dbReference type="ChEBI" id="CHEBI:30616"/>
        <dbReference type="ChEBI" id="CHEBI:58243"/>
        <dbReference type="ChEBI" id="CHEBI:58339"/>
        <dbReference type="ChEBI" id="CHEBI:456216"/>
        <dbReference type="EC" id="2.7.1.25"/>
    </reaction>
</comment>
<dbReference type="EMBL" id="JAGGLB010000018">
    <property type="protein sequence ID" value="MBP1993338.1"/>
    <property type="molecule type" value="Genomic_DNA"/>
</dbReference>
<organism evidence="9 10">
    <name type="scientific">Paenibacillus eucommiae</name>
    <dbReference type="NCBI Taxonomy" id="1355755"/>
    <lineage>
        <taxon>Bacteria</taxon>
        <taxon>Bacillati</taxon>
        <taxon>Bacillota</taxon>
        <taxon>Bacilli</taxon>
        <taxon>Bacillales</taxon>
        <taxon>Paenibacillaceae</taxon>
        <taxon>Paenibacillus</taxon>
    </lineage>
</organism>
<dbReference type="SUPFAM" id="SSF52540">
    <property type="entry name" value="P-loop containing nucleoside triphosphate hydrolases"/>
    <property type="match status" value="1"/>
</dbReference>
<gene>
    <name evidence="6" type="primary">cysC</name>
    <name evidence="9" type="ORF">J2Z66_004959</name>
</gene>
<evidence type="ECO:0000259" key="8">
    <source>
        <dbReference type="Pfam" id="PF01583"/>
    </source>
</evidence>
<dbReference type="PANTHER" id="PTHR42700:SF1">
    <property type="entry name" value="SULFATE ADENYLYLTRANSFERASE"/>
    <property type="match status" value="1"/>
</dbReference>
<evidence type="ECO:0000313" key="10">
    <source>
        <dbReference type="Proteomes" id="UP001519287"/>
    </source>
</evidence>
<accession>A0ABS4J0G6</accession>
<evidence type="ECO:0000256" key="5">
    <source>
        <dbReference type="ARBA" id="ARBA00022840"/>
    </source>
</evidence>
<comment type="function">
    <text evidence="6 7">Catalyzes the synthesis of activated sulfate.</text>
</comment>
<dbReference type="InterPro" id="IPR050512">
    <property type="entry name" value="Sulf_AdTrans/APS_kinase"/>
</dbReference>
<proteinExistence type="inferred from homology"/>